<accession>A0A9D1G5S6</accession>
<name>A0A9D1G5S6_9FIRM</name>
<evidence type="ECO:0000313" key="3">
    <source>
        <dbReference type="Proteomes" id="UP000886876"/>
    </source>
</evidence>
<keyword evidence="1" id="KW-1133">Transmembrane helix</keyword>
<evidence type="ECO:0000256" key="1">
    <source>
        <dbReference type="SAM" id="Phobius"/>
    </source>
</evidence>
<keyword evidence="1" id="KW-0812">Transmembrane</keyword>
<evidence type="ECO:0008006" key="4">
    <source>
        <dbReference type="Google" id="ProtNLM"/>
    </source>
</evidence>
<dbReference type="Proteomes" id="UP000886876">
    <property type="component" value="Unassembled WGS sequence"/>
</dbReference>
<dbReference type="AlphaFoldDB" id="A0A9D1G5S6"/>
<proteinExistence type="predicted"/>
<evidence type="ECO:0000313" key="2">
    <source>
        <dbReference type="EMBL" id="HIS97733.1"/>
    </source>
</evidence>
<comment type="caution">
    <text evidence="2">The sequence shown here is derived from an EMBL/GenBank/DDBJ whole genome shotgun (WGS) entry which is preliminary data.</text>
</comment>
<reference evidence="2" key="2">
    <citation type="journal article" date="2021" name="PeerJ">
        <title>Extensive microbial diversity within the chicken gut microbiome revealed by metagenomics and culture.</title>
        <authorList>
            <person name="Gilroy R."/>
            <person name="Ravi A."/>
            <person name="Getino M."/>
            <person name="Pursley I."/>
            <person name="Horton D.L."/>
            <person name="Alikhan N.F."/>
            <person name="Baker D."/>
            <person name="Gharbi K."/>
            <person name="Hall N."/>
            <person name="Watson M."/>
            <person name="Adriaenssens E.M."/>
            <person name="Foster-Nyarko E."/>
            <person name="Jarju S."/>
            <person name="Secka A."/>
            <person name="Antonio M."/>
            <person name="Oren A."/>
            <person name="Chaudhuri R.R."/>
            <person name="La Ragione R."/>
            <person name="Hildebrand F."/>
            <person name="Pallen M.J."/>
        </authorList>
    </citation>
    <scope>NUCLEOTIDE SEQUENCE</scope>
    <source>
        <strain evidence="2">ChiHecec3B27-6122</strain>
    </source>
</reference>
<dbReference type="EMBL" id="DVJS01000177">
    <property type="protein sequence ID" value="HIS97733.1"/>
    <property type="molecule type" value="Genomic_DNA"/>
</dbReference>
<sequence>MKNRSVVKGVARRAVIVRSPDPRMFEEAIFIVREDYANAGGVSREEVLRQARRAAGDYLRDTVPPPKTTERWKQWLFIGTAAVGLVLALIIIL</sequence>
<gene>
    <name evidence="2" type="ORF">IAD42_07150</name>
</gene>
<reference evidence="2" key="1">
    <citation type="submission" date="2020-10" db="EMBL/GenBank/DDBJ databases">
        <authorList>
            <person name="Gilroy R."/>
        </authorList>
    </citation>
    <scope>NUCLEOTIDE SEQUENCE</scope>
    <source>
        <strain evidence="2">ChiHecec3B27-6122</strain>
    </source>
</reference>
<organism evidence="2 3">
    <name type="scientific">Candidatus Scatomorpha pullistercoris</name>
    <dbReference type="NCBI Taxonomy" id="2840929"/>
    <lineage>
        <taxon>Bacteria</taxon>
        <taxon>Bacillati</taxon>
        <taxon>Bacillota</taxon>
        <taxon>Clostridia</taxon>
        <taxon>Eubacteriales</taxon>
        <taxon>Candidatus Scatomorpha</taxon>
    </lineage>
</organism>
<protein>
    <recommendedName>
        <fullName evidence="4">Translation initiation factor 2</fullName>
    </recommendedName>
</protein>
<keyword evidence="1" id="KW-0472">Membrane</keyword>
<feature type="transmembrane region" description="Helical" evidence="1">
    <location>
        <begin position="75"/>
        <end position="92"/>
    </location>
</feature>